<dbReference type="RefSeq" id="WP_150023681.1">
    <property type="nucleotide sequence ID" value="NZ_VWOJ01000003.1"/>
</dbReference>
<reference evidence="2 3" key="1">
    <citation type="submission" date="2019-09" db="EMBL/GenBank/DDBJ databases">
        <authorList>
            <person name="Kevbrin V."/>
            <person name="Grouzdev D.S."/>
        </authorList>
    </citation>
    <scope>NUCLEOTIDE SEQUENCE [LARGE SCALE GENOMIC DNA]</scope>
    <source>
        <strain evidence="2 3">G-192</strain>
    </source>
</reference>
<feature type="signal peptide" evidence="1">
    <location>
        <begin position="1"/>
        <end position="23"/>
    </location>
</feature>
<protein>
    <submittedName>
        <fullName evidence="2">TraB/GumN family protein</fullName>
    </submittedName>
</protein>
<dbReference type="Proteomes" id="UP000325122">
    <property type="component" value="Unassembled WGS sequence"/>
</dbReference>
<sequence>MKLTIKRFAAALTAGLAWLGAFAAPALAETDFAAVEADPALWRIAAPGGDVYLFGTVHILPPQLEWRTDAVEAALASSERIYFEVDALSEQAQAETMALIPQLGLNAPGVTLTSMISQEAQANLAQMAERLGAPPSALASTLDPLQPWLAGLTLAVMQIQAAGYDPEAGVEHRLKDFGQQAGLSFGYFETIEQQLRFFADLPLEAQITDFEIGLAQALDDPDMLDRMVLAWAAGDTDTLDAIMNDAMREASSNLYDVLIVQRNHDWIPLIENIIERGEQAFIAVGAGHVTGPEGVVGLLQARGHEVVRVNP</sequence>
<gene>
    <name evidence="2" type="ORF">F1654_11465</name>
</gene>
<dbReference type="EMBL" id="VWOJ01000003">
    <property type="protein sequence ID" value="KAA5802431.1"/>
    <property type="molecule type" value="Genomic_DNA"/>
</dbReference>
<comment type="caution">
    <text evidence="2">The sequence shown here is derived from an EMBL/GenBank/DDBJ whole genome shotgun (WGS) entry which is preliminary data.</text>
</comment>
<dbReference type="PANTHER" id="PTHR40590">
    <property type="entry name" value="CYTOPLASMIC PROTEIN-RELATED"/>
    <property type="match status" value="1"/>
</dbReference>
<evidence type="ECO:0000256" key="1">
    <source>
        <dbReference type="SAM" id="SignalP"/>
    </source>
</evidence>
<keyword evidence="3" id="KW-1185">Reference proteome</keyword>
<name>A0A5M6ZJM2_9PROT</name>
<keyword evidence="1" id="KW-0732">Signal</keyword>
<feature type="chain" id="PRO_5024284339" evidence="1">
    <location>
        <begin position="24"/>
        <end position="311"/>
    </location>
</feature>
<evidence type="ECO:0000313" key="2">
    <source>
        <dbReference type="EMBL" id="KAA5802431.1"/>
    </source>
</evidence>
<dbReference type="PANTHER" id="PTHR40590:SF1">
    <property type="entry name" value="CYTOPLASMIC PROTEIN"/>
    <property type="match status" value="1"/>
</dbReference>
<dbReference type="CDD" id="cd14789">
    <property type="entry name" value="Tiki"/>
    <property type="match status" value="1"/>
</dbReference>
<evidence type="ECO:0000313" key="3">
    <source>
        <dbReference type="Proteomes" id="UP000325122"/>
    </source>
</evidence>
<dbReference type="InterPro" id="IPR047111">
    <property type="entry name" value="YbaP-like"/>
</dbReference>
<dbReference type="Pfam" id="PF01963">
    <property type="entry name" value="TraB_PrgY_gumN"/>
    <property type="match status" value="1"/>
</dbReference>
<dbReference type="AlphaFoldDB" id="A0A5M6ZJM2"/>
<accession>A0A5M6ZJM2</accession>
<organism evidence="2 3">
    <name type="scientific">Alkalicaulis satelles</name>
    <dbReference type="NCBI Taxonomy" id="2609175"/>
    <lineage>
        <taxon>Bacteria</taxon>
        <taxon>Pseudomonadati</taxon>
        <taxon>Pseudomonadota</taxon>
        <taxon>Alphaproteobacteria</taxon>
        <taxon>Maricaulales</taxon>
        <taxon>Maricaulaceae</taxon>
        <taxon>Alkalicaulis</taxon>
    </lineage>
</organism>
<proteinExistence type="predicted"/>
<dbReference type="InterPro" id="IPR002816">
    <property type="entry name" value="TraB/PrgY/GumN_fam"/>
</dbReference>